<keyword evidence="4" id="KW-1185">Reference proteome</keyword>
<comment type="caution">
    <text evidence="3">The sequence shown here is derived from an EMBL/GenBank/DDBJ whole genome shotgun (WGS) entry which is preliminary data.</text>
</comment>
<keyword evidence="1" id="KW-1133">Transmembrane helix</keyword>
<protein>
    <submittedName>
        <fullName evidence="3">Cytochrome b561</fullName>
    </submittedName>
</protein>
<keyword evidence="1" id="KW-0812">Transmembrane</keyword>
<keyword evidence="1" id="KW-0472">Membrane</keyword>
<organism evidence="3 4">
    <name type="scientific">Algimonas porphyrae</name>
    <dbReference type="NCBI Taxonomy" id="1128113"/>
    <lineage>
        <taxon>Bacteria</taxon>
        <taxon>Pseudomonadati</taxon>
        <taxon>Pseudomonadota</taxon>
        <taxon>Alphaproteobacteria</taxon>
        <taxon>Maricaulales</taxon>
        <taxon>Robiginitomaculaceae</taxon>
        <taxon>Algimonas</taxon>
    </lineage>
</organism>
<dbReference type="PANTHER" id="PTHR42709:SF11">
    <property type="entry name" value="DEDA FAMILY PROTEIN"/>
    <property type="match status" value="1"/>
</dbReference>
<accession>A0ABQ5V569</accession>
<dbReference type="PANTHER" id="PTHR42709">
    <property type="entry name" value="ALKALINE PHOSPHATASE LIKE PROTEIN"/>
    <property type="match status" value="1"/>
</dbReference>
<feature type="transmembrane region" description="Helical" evidence="1">
    <location>
        <begin position="85"/>
        <end position="109"/>
    </location>
</feature>
<feature type="domain" description="VTT" evidence="2">
    <location>
        <begin position="59"/>
        <end position="179"/>
    </location>
</feature>
<feature type="transmembrane region" description="Helical" evidence="1">
    <location>
        <begin position="195"/>
        <end position="214"/>
    </location>
</feature>
<evidence type="ECO:0000313" key="4">
    <source>
        <dbReference type="Proteomes" id="UP001161390"/>
    </source>
</evidence>
<feature type="transmembrane region" description="Helical" evidence="1">
    <location>
        <begin position="129"/>
        <end position="147"/>
    </location>
</feature>
<proteinExistence type="predicted"/>
<dbReference type="Proteomes" id="UP001161390">
    <property type="component" value="Unassembled WGS sequence"/>
</dbReference>
<evidence type="ECO:0000256" key="1">
    <source>
        <dbReference type="SAM" id="Phobius"/>
    </source>
</evidence>
<feature type="transmembrane region" description="Helical" evidence="1">
    <location>
        <begin position="159"/>
        <end position="180"/>
    </location>
</feature>
<evidence type="ECO:0000259" key="2">
    <source>
        <dbReference type="Pfam" id="PF09335"/>
    </source>
</evidence>
<dbReference type="InterPro" id="IPR051311">
    <property type="entry name" value="DedA_domain"/>
</dbReference>
<dbReference type="Pfam" id="PF09335">
    <property type="entry name" value="VTT_dom"/>
    <property type="match status" value="1"/>
</dbReference>
<evidence type="ECO:0000313" key="3">
    <source>
        <dbReference type="EMBL" id="GLQ21983.1"/>
    </source>
</evidence>
<reference evidence="3" key="1">
    <citation type="journal article" date="2014" name="Int. J. Syst. Evol. Microbiol.">
        <title>Complete genome of a new Firmicutes species belonging to the dominant human colonic microbiota ('Ruminococcus bicirculans') reveals two chromosomes and a selective capacity to utilize plant glucans.</title>
        <authorList>
            <consortium name="NISC Comparative Sequencing Program"/>
            <person name="Wegmann U."/>
            <person name="Louis P."/>
            <person name="Goesmann A."/>
            <person name="Henrissat B."/>
            <person name="Duncan S.H."/>
            <person name="Flint H.J."/>
        </authorList>
    </citation>
    <scope>NUCLEOTIDE SEQUENCE</scope>
    <source>
        <strain evidence="3">NBRC 108216</strain>
    </source>
</reference>
<reference evidence="3" key="2">
    <citation type="submission" date="2023-01" db="EMBL/GenBank/DDBJ databases">
        <title>Draft genome sequence of Algimonas porphyrae strain NBRC 108216.</title>
        <authorList>
            <person name="Sun Q."/>
            <person name="Mori K."/>
        </authorList>
    </citation>
    <scope>NUCLEOTIDE SEQUENCE</scope>
    <source>
        <strain evidence="3">NBRC 108216</strain>
    </source>
</reference>
<sequence length="218" mass="23916">MVAGSQQRPVGPSHGGKVMKGRLAFLERWYEGVKAAARHKNAERTFAGVCFVESSFFPIPPDVMLIPMVQAAPDKAWRYATIATIFSVLGGAFGYLLGMLFFDALALPVLNALGKADSVADFSARVEQYGAIAVFGAGLTPFPYKVITIMSGALKINFAIFMAASVMARAMRFFLVAWIVKTFGPRAEAIMKEHFGWFTVGLFILLAALYWLYITLMH</sequence>
<name>A0ABQ5V569_9PROT</name>
<dbReference type="InterPro" id="IPR032816">
    <property type="entry name" value="VTT_dom"/>
</dbReference>
<gene>
    <name evidence="3" type="ORF">GCM10007854_29380</name>
</gene>
<dbReference type="EMBL" id="BSNJ01000008">
    <property type="protein sequence ID" value="GLQ21983.1"/>
    <property type="molecule type" value="Genomic_DNA"/>
</dbReference>